<evidence type="ECO:0000313" key="1">
    <source>
        <dbReference type="EMBL" id="MCI13018.1"/>
    </source>
</evidence>
<organism evidence="1 2">
    <name type="scientific">Trifolium medium</name>
    <dbReference type="NCBI Taxonomy" id="97028"/>
    <lineage>
        <taxon>Eukaryota</taxon>
        <taxon>Viridiplantae</taxon>
        <taxon>Streptophyta</taxon>
        <taxon>Embryophyta</taxon>
        <taxon>Tracheophyta</taxon>
        <taxon>Spermatophyta</taxon>
        <taxon>Magnoliopsida</taxon>
        <taxon>eudicotyledons</taxon>
        <taxon>Gunneridae</taxon>
        <taxon>Pentapetalae</taxon>
        <taxon>rosids</taxon>
        <taxon>fabids</taxon>
        <taxon>Fabales</taxon>
        <taxon>Fabaceae</taxon>
        <taxon>Papilionoideae</taxon>
        <taxon>50 kb inversion clade</taxon>
        <taxon>NPAAA clade</taxon>
        <taxon>Hologalegina</taxon>
        <taxon>IRL clade</taxon>
        <taxon>Trifolieae</taxon>
        <taxon>Trifolium</taxon>
    </lineage>
</organism>
<protein>
    <submittedName>
        <fullName evidence="1">Uncharacterized protein</fullName>
    </submittedName>
</protein>
<name>A0A392PLR0_9FABA</name>
<accession>A0A392PLR0</accession>
<dbReference type="EMBL" id="LXQA010086521">
    <property type="protein sequence ID" value="MCI13018.1"/>
    <property type="molecule type" value="Genomic_DNA"/>
</dbReference>
<comment type="caution">
    <text evidence="1">The sequence shown here is derived from an EMBL/GenBank/DDBJ whole genome shotgun (WGS) entry which is preliminary data.</text>
</comment>
<keyword evidence="2" id="KW-1185">Reference proteome</keyword>
<sequence length="87" mass="9379">MVVMPPPTHVACDVSAIAAVSTVAGAAPMSVAMSLLETLCRGDYPRFFLLEFAGNSTSSSFSPFFRLPFDNGFGRGARPWSFLRPFT</sequence>
<proteinExistence type="predicted"/>
<evidence type="ECO:0000313" key="2">
    <source>
        <dbReference type="Proteomes" id="UP000265520"/>
    </source>
</evidence>
<dbReference type="AlphaFoldDB" id="A0A392PLR0"/>
<dbReference type="Proteomes" id="UP000265520">
    <property type="component" value="Unassembled WGS sequence"/>
</dbReference>
<reference evidence="1 2" key="1">
    <citation type="journal article" date="2018" name="Front. Plant Sci.">
        <title>Red Clover (Trifolium pratense) and Zigzag Clover (T. medium) - A Picture of Genomic Similarities and Differences.</title>
        <authorList>
            <person name="Dluhosova J."/>
            <person name="Istvanek J."/>
            <person name="Nedelnik J."/>
            <person name="Repkova J."/>
        </authorList>
    </citation>
    <scope>NUCLEOTIDE SEQUENCE [LARGE SCALE GENOMIC DNA]</scope>
    <source>
        <strain evidence="2">cv. 10/8</strain>
        <tissue evidence="1">Leaf</tissue>
    </source>
</reference>